<dbReference type="OrthoDB" id="7659420at2"/>
<evidence type="ECO:0000256" key="2">
    <source>
        <dbReference type="SAM" id="MobiDB-lite"/>
    </source>
</evidence>
<dbReference type="AlphaFoldDB" id="A0A2S8S736"/>
<accession>A0A2S8S736</accession>
<evidence type="ECO:0000313" key="4">
    <source>
        <dbReference type="EMBL" id="PQV56593.1"/>
    </source>
</evidence>
<proteinExistence type="predicted"/>
<dbReference type="Gene3D" id="1.10.287.1490">
    <property type="match status" value="1"/>
</dbReference>
<protein>
    <recommendedName>
        <fullName evidence="6">Inner membrane protein</fullName>
    </recommendedName>
</protein>
<evidence type="ECO:0000313" key="5">
    <source>
        <dbReference type="Proteomes" id="UP000238338"/>
    </source>
</evidence>
<comment type="caution">
    <text evidence="4">The sequence shown here is derived from an EMBL/GenBank/DDBJ whole genome shotgun (WGS) entry which is preliminary data.</text>
</comment>
<feature type="compositionally biased region" description="Low complexity" evidence="2">
    <location>
        <begin position="1"/>
        <end position="12"/>
    </location>
</feature>
<dbReference type="EMBL" id="PVEP01000004">
    <property type="protein sequence ID" value="PQV56593.1"/>
    <property type="molecule type" value="Genomic_DNA"/>
</dbReference>
<keyword evidence="3" id="KW-0472">Membrane</keyword>
<keyword evidence="5" id="KW-1185">Reference proteome</keyword>
<name>A0A2S8S736_9RHOB</name>
<evidence type="ECO:0008006" key="6">
    <source>
        <dbReference type="Google" id="ProtNLM"/>
    </source>
</evidence>
<keyword evidence="1" id="KW-0175">Coiled coil</keyword>
<gene>
    <name evidence="4" type="ORF">LX70_02166</name>
</gene>
<dbReference type="RefSeq" id="WP_105514773.1">
    <property type="nucleotide sequence ID" value="NZ_PVEP01000004.1"/>
</dbReference>
<dbReference type="Proteomes" id="UP000238338">
    <property type="component" value="Unassembled WGS sequence"/>
</dbReference>
<feature type="compositionally biased region" description="Acidic residues" evidence="2">
    <location>
        <begin position="35"/>
        <end position="49"/>
    </location>
</feature>
<feature type="transmembrane region" description="Helical" evidence="3">
    <location>
        <begin position="72"/>
        <end position="94"/>
    </location>
</feature>
<evidence type="ECO:0000256" key="1">
    <source>
        <dbReference type="SAM" id="Coils"/>
    </source>
</evidence>
<evidence type="ECO:0000256" key="3">
    <source>
        <dbReference type="SAM" id="Phobius"/>
    </source>
</evidence>
<feature type="compositionally biased region" description="Acidic residues" evidence="2">
    <location>
        <begin position="13"/>
        <end position="27"/>
    </location>
</feature>
<keyword evidence="3" id="KW-1133">Transmembrane helix</keyword>
<keyword evidence="3" id="KW-0812">Transmembrane</keyword>
<organism evidence="4 5">
    <name type="scientific">Albidovulum denitrificans</name>
    <dbReference type="NCBI Taxonomy" id="404881"/>
    <lineage>
        <taxon>Bacteria</taxon>
        <taxon>Pseudomonadati</taxon>
        <taxon>Pseudomonadota</taxon>
        <taxon>Alphaproteobacteria</taxon>
        <taxon>Rhodobacterales</taxon>
        <taxon>Paracoccaceae</taxon>
        <taxon>Albidovulum</taxon>
    </lineage>
</organism>
<feature type="region of interest" description="Disordered" evidence="2">
    <location>
        <begin position="1"/>
        <end position="59"/>
    </location>
</feature>
<feature type="coiled-coil region" evidence="1">
    <location>
        <begin position="226"/>
        <end position="253"/>
    </location>
</feature>
<sequence>MTEEVAQAAAETPEPEPAGEAEPDTPDEPSPSEVELAEPDAEPAPESEPDPVLPPPPVTQTETVRVERKGGFVPLLLGGLVAGGIGFGAAAYVIPNYLPSLIPAPQDPALAGEVQSQGAKLQTLESTLAQIQSTPAEPAVPAELTQRIDDLSGKLDALDQSGAALTDRLATLESRIKTLEVRPVTADPNASAALDAVKQELDGFRAEMAAQVQAADAAKADIASAAEDAAKKIAAVEANAQQMRAEADAASRAAALTGNLARIRAALDSGAAFGGAVTDLKAAGVEVPAALTDQAQGVPTLTALRDSFPPAAREALALSVKETAGTDTWGRVKAFFQSQSGARSLTPRAGDDPDAVLSRAEAALRTGDLSATLDELKALPEAGQAVMAEWVANAERRLAAVDAANALEQQAK</sequence>
<reference evidence="4 5" key="1">
    <citation type="submission" date="2018-02" db="EMBL/GenBank/DDBJ databases">
        <title>Genomic Encyclopedia of Archaeal and Bacterial Type Strains, Phase II (KMG-II): from individual species to whole genera.</title>
        <authorList>
            <person name="Goeker M."/>
        </authorList>
    </citation>
    <scope>NUCLEOTIDE SEQUENCE [LARGE SCALE GENOMIC DNA]</scope>
    <source>
        <strain evidence="4 5">DSM 18921</strain>
    </source>
</reference>